<protein>
    <submittedName>
        <fullName evidence="2">Uncharacterized protein</fullName>
    </submittedName>
</protein>
<keyword evidence="1" id="KW-1133">Transmembrane helix</keyword>
<comment type="caution">
    <text evidence="2">The sequence shown here is derived from an EMBL/GenBank/DDBJ whole genome shotgun (WGS) entry which is preliminary data.</text>
</comment>
<reference evidence="2 3" key="1">
    <citation type="submission" date="2015-08" db="EMBL/GenBank/DDBJ databases">
        <title>Next Generation Sequencing and Analysis of the Genome of Puccinia sorghi L Schw, the Causal Agent of Maize Common Rust.</title>
        <authorList>
            <person name="Rochi L."/>
            <person name="Burguener G."/>
            <person name="Darino M."/>
            <person name="Turjanski A."/>
            <person name="Kreff E."/>
            <person name="Dieguez M.J."/>
            <person name="Sacco F."/>
        </authorList>
    </citation>
    <scope>NUCLEOTIDE SEQUENCE [LARGE SCALE GENOMIC DNA]</scope>
    <source>
        <strain evidence="2 3">RO10H11247</strain>
    </source>
</reference>
<accession>A0A0L6VCS3</accession>
<dbReference type="VEuPathDB" id="FungiDB:VP01_1915g1"/>
<feature type="transmembrane region" description="Helical" evidence="1">
    <location>
        <begin position="214"/>
        <end position="232"/>
    </location>
</feature>
<dbReference type="AlphaFoldDB" id="A0A0L6VCS3"/>
<keyword evidence="3" id="KW-1185">Reference proteome</keyword>
<dbReference type="STRING" id="27349.A0A0L6VCS3"/>
<organism evidence="2 3">
    <name type="scientific">Puccinia sorghi</name>
    <dbReference type="NCBI Taxonomy" id="27349"/>
    <lineage>
        <taxon>Eukaryota</taxon>
        <taxon>Fungi</taxon>
        <taxon>Dikarya</taxon>
        <taxon>Basidiomycota</taxon>
        <taxon>Pucciniomycotina</taxon>
        <taxon>Pucciniomycetes</taxon>
        <taxon>Pucciniales</taxon>
        <taxon>Pucciniaceae</taxon>
        <taxon>Puccinia</taxon>
    </lineage>
</organism>
<sequence>MILCRRLKKRKKISGSTAGDFSSIWKPRPNGQRVQLARDLNWLIWTGRRNQPIKLGHTHGNQLGDEPPISSFQRLNDQIECQSWRDNPLYKWRHKSVSLRRLPLKGEVLHGKAVIKIQDLNSSDMLLLGWHQITHQPTVRIMVLNLIPFFFRPNSQCGGEPGMFLKFLCWCFISIFFLSFLQKTVGPAMLPIILKKAKKKKHKLSVALVEPPKVQLMLISFPVNSVIAILVFKKAILTCNAAFCFRVSEKPTQNPNFFCLHSPKNTFFLPPLPHRLKMSDHINPIFRAVAQAPEQDNFQPLAPPPEMEYQSQQDLYDAAQSWAKDHGYAIIITHSSTSNGENRFTYQCDKSGS</sequence>
<name>A0A0L6VCS3_9BASI</name>
<feature type="non-terminal residue" evidence="2">
    <location>
        <position position="353"/>
    </location>
</feature>
<gene>
    <name evidence="2" type="ORF">VP01_1915g1</name>
</gene>
<dbReference type="Proteomes" id="UP000037035">
    <property type="component" value="Unassembled WGS sequence"/>
</dbReference>
<evidence type="ECO:0000313" key="2">
    <source>
        <dbReference type="EMBL" id="KNZ58519.1"/>
    </source>
</evidence>
<keyword evidence="1" id="KW-0812">Transmembrane</keyword>
<proteinExistence type="predicted"/>
<evidence type="ECO:0000313" key="3">
    <source>
        <dbReference type="Proteomes" id="UP000037035"/>
    </source>
</evidence>
<evidence type="ECO:0000256" key="1">
    <source>
        <dbReference type="SAM" id="Phobius"/>
    </source>
</evidence>
<keyword evidence="1" id="KW-0472">Membrane</keyword>
<feature type="transmembrane region" description="Helical" evidence="1">
    <location>
        <begin position="167"/>
        <end position="194"/>
    </location>
</feature>
<dbReference type="EMBL" id="LAVV01006743">
    <property type="protein sequence ID" value="KNZ58519.1"/>
    <property type="molecule type" value="Genomic_DNA"/>
</dbReference>